<dbReference type="EMBL" id="CAJOBA010047453">
    <property type="protein sequence ID" value="CAF4201263.1"/>
    <property type="molecule type" value="Genomic_DNA"/>
</dbReference>
<evidence type="ECO:0000313" key="1">
    <source>
        <dbReference type="EMBL" id="CAF1393773.1"/>
    </source>
</evidence>
<evidence type="ECO:0000313" key="2">
    <source>
        <dbReference type="EMBL" id="CAF4201263.1"/>
    </source>
</evidence>
<dbReference type="Proteomes" id="UP000677228">
    <property type="component" value="Unassembled WGS sequence"/>
</dbReference>
<dbReference type="Proteomes" id="UP000682733">
    <property type="component" value="Unassembled WGS sequence"/>
</dbReference>
<protein>
    <submittedName>
        <fullName evidence="2">Uncharacterized protein</fullName>
    </submittedName>
</protein>
<sequence length="13" mass="1568">MQNLLLRLGHFPE</sequence>
<evidence type="ECO:0000313" key="3">
    <source>
        <dbReference type="Proteomes" id="UP000682733"/>
    </source>
</evidence>
<organism evidence="2 3">
    <name type="scientific">Didymodactylos carnosus</name>
    <dbReference type="NCBI Taxonomy" id="1234261"/>
    <lineage>
        <taxon>Eukaryota</taxon>
        <taxon>Metazoa</taxon>
        <taxon>Spiralia</taxon>
        <taxon>Gnathifera</taxon>
        <taxon>Rotifera</taxon>
        <taxon>Eurotatoria</taxon>
        <taxon>Bdelloidea</taxon>
        <taxon>Philodinida</taxon>
        <taxon>Philodinidae</taxon>
        <taxon>Didymodactylos</taxon>
    </lineage>
</organism>
<accession>A0A8S2S2S2</accession>
<name>A0A8S2S2S2_9BILA</name>
<comment type="caution">
    <text evidence="2">The sequence shown here is derived from an EMBL/GenBank/DDBJ whole genome shotgun (WGS) entry which is preliminary data.</text>
</comment>
<proteinExistence type="predicted"/>
<dbReference type="EMBL" id="CAJNOK010025737">
    <property type="protein sequence ID" value="CAF1393773.1"/>
    <property type="molecule type" value="Genomic_DNA"/>
</dbReference>
<feature type="non-terminal residue" evidence="2">
    <location>
        <position position="13"/>
    </location>
</feature>
<reference evidence="2" key="1">
    <citation type="submission" date="2021-02" db="EMBL/GenBank/DDBJ databases">
        <authorList>
            <person name="Nowell W R."/>
        </authorList>
    </citation>
    <scope>NUCLEOTIDE SEQUENCE</scope>
</reference>
<gene>
    <name evidence="1" type="ORF">OVA965_LOCUS32701</name>
    <name evidence="2" type="ORF">TMI583_LOCUS33567</name>
</gene>